<sequence length="254" mass="28347">MSQSTSADAAVDTAAGRPNLEFRLALKQDLDELTEVTNAAVTPDDRCGLGLQLLHTPDKYRERLPKLMRAFTKNNCYTCIVAEATDGTGAKSIVGYAVWGWVEYDRHANNGNGVVKGGILPRATPKHEDEKLTWQTDDFSESWNVHFLHAHPSYDTLYLEEALISWACKVADQEQIWLRVTWPMETVDPFMRAGFLHECVYYSELKDQNGKLQLLPTAKMRRSPVQAPKTPESSSSSGGYGEISIVLSPETLPN</sequence>
<name>A0AAD4F2J7_9PEZI</name>
<organism evidence="2 3">
    <name type="scientific">Staphylotrichum longicolle</name>
    <dbReference type="NCBI Taxonomy" id="669026"/>
    <lineage>
        <taxon>Eukaryota</taxon>
        <taxon>Fungi</taxon>
        <taxon>Dikarya</taxon>
        <taxon>Ascomycota</taxon>
        <taxon>Pezizomycotina</taxon>
        <taxon>Sordariomycetes</taxon>
        <taxon>Sordariomycetidae</taxon>
        <taxon>Sordariales</taxon>
        <taxon>Chaetomiaceae</taxon>
        <taxon>Staphylotrichum</taxon>
    </lineage>
</organism>
<reference evidence="2" key="1">
    <citation type="submission" date="2023-02" db="EMBL/GenBank/DDBJ databases">
        <authorList>
            <person name="Palmer J.M."/>
        </authorList>
    </citation>
    <scope>NUCLEOTIDE SEQUENCE</scope>
    <source>
        <strain evidence="2">FW57</strain>
    </source>
</reference>
<proteinExistence type="predicted"/>
<dbReference type="SUPFAM" id="SSF55729">
    <property type="entry name" value="Acyl-CoA N-acyltransferases (Nat)"/>
    <property type="match status" value="1"/>
</dbReference>
<dbReference type="Gene3D" id="3.40.630.30">
    <property type="match status" value="1"/>
</dbReference>
<gene>
    <name evidence="2" type="ORF">NEMBOFW57_001973</name>
</gene>
<evidence type="ECO:0000313" key="2">
    <source>
        <dbReference type="EMBL" id="KAG7291944.1"/>
    </source>
</evidence>
<accession>A0AAD4F2J7</accession>
<dbReference type="Proteomes" id="UP001197093">
    <property type="component" value="Unassembled WGS sequence"/>
</dbReference>
<protein>
    <recommendedName>
        <fullName evidence="4">Acyl-CoA N-acyltransferase</fullName>
    </recommendedName>
</protein>
<feature type="region of interest" description="Disordered" evidence="1">
    <location>
        <begin position="219"/>
        <end position="254"/>
    </location>
</feature>
<feature type="compositionally biased region" description="Low complexity" evidence="1">
    <location>
        <begin position="232"/>
        <end position="245"/>
    </location>
</feature>
<dbReference type="InterPro" id="IPR016181">
    <property type="entry name" value="Acyl_CoA_acyltransferase"/>
</dbReference>
<dbReference type="AlphaFoldDB" id="A0AAD4F2J7"/>
<comment type="caution">
    <text evidence="2">The sequence shown here is derived from an EMBL/GenBank/DDBJ whole genome shotgun (WGS) entry which is preliminary data.</text>
</comment>
<evidence type="ECO:0008006" key="4">
    <source>
        <dbReference type="Google" id="ProtNLM"/>
    </source>
</evidence>
<keyword evidence="3" id="KW-1185">Reference proteome</keyword>
<dbReference type="EMBL" id="JAHCVI010000001">
    <property type="protein sequence ID" value="KAG7291944.1"/>
    <property type="molecule type" value="Genomic_DNA"/>
</dbReference>
<evidence type="ECO:0000256" key="1">
    <source>
        <dbReference type="SAM" id="MobiDB-lite"/>
    </source>
</evidence>
<evidence type="ECO:0000313" key="3">
    <source>
        <dbReference type="Proteomes" id="UP001197093"/>
    </source>
</evidence>